<gene>
    <name evidence="9" type="ORF">G5V65_14640</name>
</gene>
<evidence type="ECO:0000256" key="8">
    <source>
        <dbReference type="SAM" id="Phobius"/>
    </source>
</evidence>
<accession>A0A6M1U9N0</accession>
<keyword evidence="5 8" id="KW-1133">Transmembrane helix</keyword>
<dbReference type="GO" id="GO:0015031">
    <property type="term" value="P:protein transport"/>
    <property type="evidence" value="ECO:0007669"/>
    <property type="project" value="UniProtKB-KW"/>
</dbReference>
<comment type="caution">
    <text evidence="9">The sequence shown here is derived from an EMBL/GenBank/DDBJ whole genome shotgun (WGS) entry which is preliminary data.</text>
</comment>
<dbReference type="Pfam" id="PF02472">
    <property type="entry name" value="ExbD"/>
    <property type="match status" value="1"/>
</dbReference>
<keyword evidence="10" id="KW-1185">Reference proteome</keyword>
<keyword evidence="4 7" id="KW-0812">Transmembrane</keyword>
<comment type="similarity">
    <text evidence="2 7">Belongs to the ExbD/TolR family.</text>
</comment>
<name>A0A6M1U9N0_9RHOB</name>
<evidence type="ECO:0000256" key="1">
    <source>
        <dbReference type="ARBA" id="ARBA00004162"/>
    </source>
</evidence>
<keyword evidence="3" id="KW-1003">Cell membrane</keyword>
<keyword evidence="7" id="KW-0653">Protein transport</keyword>
<evidence type="ECO:0000256" key="7">
    <source>
        <dbReference type="RuleBase" id="RU003879"/>
    </source>
</evidence>
<dbReference type="Gene3D" id="3.30.420.270">
    <property type="match status" value="1"/>
</dbReference>
<evidence type="ECO:0000313" key="9">
    <source>
        <dbReference type="EMBL" id="NGQ92133.1"/>
    </source>
</evidence>
<proteinExistence type="inferred from homology"/>
<feature type="transmembrane region" description="Helical" evidence="8">
    <location>
        <begin position="12"/>
        <end position="32"/>
    </location>
</feature>
<evidence type="ECO:0000256" key="2">
    <source>
        <dbReference type="ARBA" id="ARBA00005811"/>
    </source>
</evidence>
<evidence type="ECO:0000313" key="10">
    <source>
        <dbReference type="Proteomes" id="UP000474758"/>
    </source>
</evidence>
<dbReference type="EMBL" id="JAALFE010000014">
    <property type="protein sequence ID" value="NGQ92133.1"/>
    <property type="molecule type" value="Genomic_DNA"/>
</dbReference>
<dbReference type="GO" id="GO:0005886">
    <property type="term" value="C:plasma membrane"/>
    <property type="evidence" value="ECO:0007669"/>
    <property type="project" value="UniProtKB-SubCell"/>
</dbReference>
<protein>
    <submittedName>
        <fullName evidence="9">Biopolymer transporter ExbD</fullName>
    </submittedName>
</protein>
<dbReference type="RefSeq" id="WP_165051446.1">
    <property type="nucleotide sequence ID" value="NZ_JAALFE010000014.1"/>
</dbReference>
<evidence type="ECO:0000256" key="5">
    <source>
        <dbReference type="ARBA" id="ARBA00022989"/>
    </source>
</evidence>
<organism evidence="9 10">
    <name type="scientific">Paragemmobacter kunshanensis</name>
    <dbReference type="NCBI Taxonomy" id="2583234"/>
    <lineage>
        <taxon>Bacteria</taxon>
        <taxon>Pseudomonadati</taxon>
        <taxon>Pseudomonadota</taxon>
        <taxon>Alphaproteobacteria</taxon>
        <taxon>Rhodobacterales</taxon>
        <taxon>Paracoccaceae</taxon>
        <taxon>Paragemmobacter</taxon>
    </lineage>
</organism>
<evidence type="ECO:0000256" key="3">
    <source>
        <dbReference type="ARBA" id="ARBA00022475"/>
    </source>
</evidence>
<dbReference type="AlphaFoldDB" id="A0A6M1U9N0"/>
<dbReference type="Proteomes" id="UP000474758">
    <property type="component" value="Unassembled WGS sequence"/>
</dbReference>
<keyword evidence="7" id="KW-0813">Transport</keyword>
<keyword evidence="6 8" id="KW-0472">Membrane</keyword>
<evidence type="ECO:0000256" key="6">
    <source>
        <dbReference type="ARBA" id="ARBA00023136"/>
    </source>
</evidence>
<dbReference type="PANTHER" id="PTHR30558">
    <property type="entry name" value="EXBD MEMBRANE COMPONENT OF PMF-DRIVEN MACROMOLECULE IMPORT SYSTEM"/>
    <property type="match status" value="1"/>
</dbReference>
<reference evidence="9 10" key="1">
    <citation type="submission" date="2020-02" db="EMBL/GenBank/DDBJ databases">
        <title>Rhodobacter translucens sp. nov., a novel bacterium isolated from activated sludge.</title>
        <authorList>
            <person name="Liu J."/>
        </authorList>
    </citation>
    <scope>NUCLEOTIDE SEQUENCE [LARGE SCALE GENOMIC DNA]</scope>
    <source>
        <strain evidence="9 10">HX-7-19</strain>
    </source>
</reference>
<dbReference type="GO" id="GO:0022857">
    <property type="term" value="F:transmembrane transporter activity"/>
    <property type="evidence" value="ECO:0007669"/>
    <property type="project" value="InterPro"/>
</dbReference>
<sequence length="126" mass="13397">MRLAPAARRRRGLNLTPMIDVVFLLLVFFMLVSRFGQLDGVPLALAGGAAPGWSGAPRLVDVRPEGLSLNGTALDEAALIADLRRLMPAPDAPVVLRPQDGADVQRLVAVIDLLRAAGITHVLMAE</sequence>
<dbReference type="InterPro" id="IPR003400">
    <property type="entry name" value="ExbD"/>
</dbReference>
<comment type="subcellular location">
    <subcellularLocation>
        <location evidence="1">Cell membrane</location>
        <topology evidence="1">Single-pass membrane protein</topology>
    </subcellularLocation>
    <subcellularLocation>
        <location evidence="7">Cell membrane</location>
        <topology evidence="7">Single-pass type II membrane protein</topology>
    </subcellularLocation>
</comment>
<evidence type="ECO:0000256" key="4">
    <source>
        <dbReference type="ARBA" id="ARBA00022692"/>
    </source>
</evidence>